<protein>
    <submittedName>
        <fullName evidence="1">Uncharacterized protein</fullName>
    </submittedName>
</protein>
<dbReference type="AlphaFoldDB" id="A0A0G0IEP6"/>
<dbReference type="EMBL" id="LBSR01000007">
    <property type="protein sequence ID" value="KKQ22674.1"/>
    <property type="molecule type" value="Genomic_DNA"/>
</dbReference>
<organism evidence="1 2">
    <name type="scientific">Candidatus Wolfebacteria bacterium GW2011_GWC1_37_10</name>
    <dbReference type="NCBI Taxonomy" id="1619010"/>
    <lineage>
        <taxon>Bacteria</taxon>
        <taxon>Candidatus Wolfeibacteriota</taxon>
    </lineage>
</organism>
<sequence>MRGINPLKIPLLAQKDVDFLRKEAAVVIEIDEEGSLISLYTSRNHRIDVLAVIGPVKEFAVSDPEIIKRKFLEGVLLEIGIGRDKPYHKSQNRERRNEEPKIFLARRRWFRLSRQQFVQIAPIIMANLQERVDKRVETWKCGRDNPYMVKSSRKWWSHRRKKLYVGEKIYIAERGLRFSLNLKDDLFAKYVFWLELNNDFLKKQLVGFARMIDKMFMRYRRAGEYGYFYRKNFSQLKRPLEVKDMVSRKRWPLYYYEEMLEKYLPHGKKNQLIDEIYELLGVEAGETSVERTMAVEAIIPSIKYADCHLKVVRREYNGKNFIVFEIFPSIPPDNSQKVLGDMGESEKD</sequence>
<comment type="caution">
    <text evidence="1">The sequence shown here is derived from an EMBL/GenBank/DDBJ whole genome shotgun (WGS) entry which is preliminary data.</text>
</comment>
<reference evidence="1 2" key="1">
    <citation type="journal article" date="2015" name="Nature">
        <title>rRNA introns, odd ribosomes, and small enigmatic genomes across a large radiation of phyla.</title>
        <authorList>
            <person name="Brown C.T."/>
            <person name="Hug L.A."/>
            <person name="Thomas B.C."/>
            <person name="Sharon I."/>
            <person name="Castelle C.J."/>
            <person name="Singh A."/>
            <person name="Wilkins M.J."/>
            <person name="Williams K.H."/>
            <person name="Banfield J.F."/>
        </authorList>
    </citation>
    <scope>NUCLEOTIDE SEQUENCE [LARGE SCALE GENOMIC DNA]</scope>
</reference>
<gene>
    <name evidence="1" type="ORF">US36_C0007G0007</name>
</gene>
<dbReference type="Proteomes" id="UP000034044">
    <property type="component" value="Unassembled WGS sequence"/>
</dbReference>
<name>A0A0G0IEP6_9BACT</name>
<evidence type="ECO:0000313" key="2">
    <source>
        <dbReference type="Proteomes" id="UP000034044"/>
    </source>
</evidence>
<proteinExistence type="predicted"/>
<evidence type="ECO:0000313" key="1">
    <source>
        <dbReference type="EMBL" id="KKQ22674.1"/>
    </source>
</evidence>
<accession>A0A0G0IEP6</accession>